<keyword evidence="1" id="KW-0812">Transmembrane</keyword>
<reference evidence="3" key="1">
    <citation type="journal article" date="2019" name="Int. J. Syst. Evol. Microbiol.">
        <title>The Global Catalogue of Microorganisms (GCM) 10K type strain sequencing project: providing services to taxonomists for standard genome sequencing and annotation.</title>
        <authorList>
            <consortium name="The Broad Institute Genomics Platform"/>
            <consortium name="The Broad Institute Genome Sequencing Center for Infectious Disease"/>
            <person name="Wu L."/>
            <person name="Ma J."/>
        </authorList>
    </citation>
    <scope>NUCLEOTIDE SEQUENCE [LARGE SCALE GENOMIC DNA]</scope>
    <source>
        <strain evidence="3">JCM 16545</strain>
    </source>
</reference>
<keyword evidence="1" id="KW-1133">Transmembrane helix</keyword>
<feature type="transmembrane region" description="Helical" evidence="1">
    <location>
        <begin position="39"/>
        <end position="58"/>
    </location>
</feature>
<dbReference type="EMBL" id="JBHUJC010000041">
    <property type="protein sequence ID" value="MFD2277235.1"/>
    <property type="molecule type" value="Genomic_DNA"/>
</dbReference>
<dbReference type="Proteomes" id="UP001597297">
    <property type="component" value="Unassembled WGS sequence"/>
</dbReference>
<comment type="caution">
    <text evidence="2">The sequence shown here is derived from an EMBL/GenBank/DDBJ whole genome shotgun (WGS) entry which is preliminary data.</text>
</comment>
<feature type="transmembrane region" description="Helical" evidence="1">
    <location>
        <begin position="70"/>
        <end position="88"/>
    </location>
</feature>
<protein>
    <submittedName>
        <fullName evidence="2">Uncharacterized protein</fullName>
    </submittedName>
</protein>
<organism evidence="2 3">
    <name type="scientific">Rubritalea spongiae</name>
    <dbReference type="NCBI Taxonomy" id="430797"/>
    <lineage>
        <taxon>Bacteria</taxon>
        <taxon>Pseudomonadati</taxon>
        <taxon>Verrucomicrobiota</taxon>
        <taxon>Verrucomicrobiia</taxon>
        <taxon>Verrucomicrobiales</taxon>
        <taxon>Rubritaleaceae</taxon>
        <taxon>Rubritalea</taxon>
    </lineage>
</organism>
<dbReference type="RefSeq" id="WP_377093981.1">
    <property type="nucleotide sequence ID" value="NZ_JBHSJM010000001.1"/>
</dbReference>
<sequence>MPFFLLILLVVGVVAANKFAKLAESKGYQAKKARRYPYLLMIVAIGAAVILFLLATLIGKSVPHFQSLAYALFVTGNCFVIGVDVLILRKAYKNMQAAPDAKSRP</sequence>
<accession>A0ABW5E739</accession>
<name>A0ABW5E739_9BACT</name>
<evidence type="ECO:0000313" key="2">
    <source>
        <dbReference type="EMBL" id="MFD2277235.1"/>
    </source>
</evidence>
<evidence type="ECO:0000313" key="3">
    <source>
        <dbReference type="Proteomes" id="UP001597297"/>
    </source>
</evidence>
<evidence type="ECO:0000256" key="1">
    <source>
        <dbReference type="SAM" id="Phobius"/>
    </source>
</evidence>
<keyword evidence="1" id="KW-0472">Membrane</keyword>
<keyword evidence="3" id="KW-1185">Reference proteome</keyword>
<proteinExistence type="predicted"/>
<gene>
    <name evidence="2" type="ORF">ACFSQZ_12205</name>
</gene>